<dbReference type="EMBL" id="JAIWYP010000004">
    <property type="protein sequence ID" value="KAH3830898.1"/>
    <property type="molecule type" value="Genomic_DNA"/>
</dbReference>
<keyword evidence="2" id="KW-1185">Reference proteome</keyword>
<proteinExistence type="predicted"/>
<reference evidence="1" key="2">
    <citation type="submission" date="2020-11" db="EMBL/GenBank/DDBJ databases">
        <authorList>
            <person name="McCartney M.A."/>
            <person name="Auch B."/>
            <person name="Kono T."/>
            <person name="Mallez S."/>
            <person name="Becker A."/>
            <person name="Gohl D.M."/>
            <person name="Silverstein K.A.T."/>
            <person name="Koren S."/>
            <person name="Bechman K.B."/>
            <person name="Herman A."/>
            <person name="Abrahante J.E."/>
            <person name="Garbe J."/>
        </authorList>
    </citation>
    <scope>NUCLEOTIDE SEQUENCE</scope>
    <source>
        <strain evidence="1">Duluth1</strain>
        <tissue evidence="1">Whole animal</tissue>
    </source>
</reference>
<reference evidence="1" key="1">
    <citation type="journal article" date="2019" name="bioRxiv">
        <title>The Genome of the Zebra Mussel, Dreissena polymorpha: A Resource for Invasive Species Research.</title>
        <authorList>
            <person name="McCartney M.A."/>
            <person name="Auch B."/>
            <person name="Kono T."/>
            <person name="Mallez S."/>
            <person name="Zhang Y."/>
            <person name="Obille A."/>
            <person name="Becker A."/>
            <person name="Abrahante J.E."/>
            <person name="Garbe J."/>
            <person name="Badalamenti J.P."/>
            <person name="Herman A."/>
            <person name="Mangelson H."/>
            <person name="Liachko I."/>
            <person name="Sullivan S."/>
            <person name="Sone E.D."/>
            <person name="Koren S."/>
            <person name="Silverstein K.A.T."/>
            <person name="Beckman K.B."/>
            <person name="Gohl D.M."/>
        </authorList>
    </citation>
    <scope>NUCLEOTIDE SEQUENCE</scope>
    <source>
        <strain evidence="1">Duluth1</strain>
        <tissue evidence="1">Whole animal</tissue>
    </source>
</reference>
<accession>A0A9D4K2X2</accession>
<dbReference type="Proteomes" id="UP000828390">
    <property type="component" value="Unassembled WGS sequence"/>
</dbReference>
<comment type="caution">
    <text evidence="1">The sequence shown here is derived from an EMBL/GenBank/DDBJ whole genome shotgun (WGS) entry which is preliminary data.</text>
</comment>
<protein>
    <submittedName>
        <fullName evidence="1">Uncharacterized protein</fullName>
    </submittedName>
</protein>
<organism evidence="1 2">
    <name type="scientific">Dreissena polymorpha</name>
    <name type="common">Zebra mussel</name>
    <name type="synonym">Mytilus polymorpha</name>
    <dbReference type="NCBI Taxonomy" id="45954"/>
    <lineage>
        <taxon>Eukaryota</taxon>
        <taxon>Metazoa</taxon>
        <taxon>Spiralia</taxon>
        <taxon>Lophotrochozoa</taxon>
        <taxon>Mollusca</taxon>
        <taxon>Bivalvia</taxon>
        <taxon>Autobranchia</taxon>
        <taxon>Heteroconchia</taxon>
        <taxon>Euheterodonta</taxon>
        <taxon>Imparidentia</taxon>
        <taxon>Neoheterodontei</taxon>
        <taxon>Myida</taxon>
        <taxon>Dreissenoidea</taxon>
        <taxon>Dreissenidae</taxon>
        <taxon>Dreissena</taxon>
    </lineage>
</organism>
<dbReference type="AlphaFoldDB" id="A0A9D4K2X2"/>
<evidence type="ECO:0000313" key="1">
    <source>
        <dbReference type="EMBL" id="KAH3830898.1"/>
    </source>
</evidence>
<sequence length="102" mass="11713">MSTGSSFYHVSVDMFDKDFGTSTSNRRRMKITDRHMTSTHNADHAYEIRNASFRLMPAMTLQKPSSANTIHQRVSKTRILTKAEDRRQFLEINIAKSVYVGS</sequence>
<evidence type="ECO:0000313" key="2">
    <source>
        <dbReference type="Proteomes" id="UP000828390"/>
    </source>
</evidence>
<gene>
    <name evidence="1" type="ORF">DPMN_104154</name>
</gene>
<name>A0A9D4K2X2_DREPO</name>